<dbReference type="EMBL" id="CM042021">
    <property type="protein sequence ID" value="KAI3818326.1"/>
    <property type="molecule type" value="Genomic_DNA"/>
</dbReference>
<dbReference type="Proteomes" id="UP001056120">
    <property type="component" value="Linkage Group LG04"/>
</dbReference>
<organism evidence="1 2">
    <name type="scientific">Smallanthus sonchifolius</name>
    <dbReference type="NCBI Taxonomy" id="185202"/>
    <lineage>
        <taxon>Eukaryota</taxon>
        <taxon>Viridiplantae</taxon>
        <taxon>Streptophyta</taxon>
        <taxon>Embryophyta</taxon>
        <taxon>Tracheophyta</taxon>
        <taxon>Spermatophyta</taxon>
        <taxon>Magnoliopsida</taxon>
        <taxon>eudicotyledons</taxon>
        <taxon>Gunneridae</taxon>
        <taxon>Pentapetalae</taxon>
        <taxon>asterids</taxon>
        <taxon>campanulids</taxon>
        <taxon>Asterales</taxon>
        <taxon>Asteraceae</taxon>
        <taxon>Asteroideae</taxon>
        <taxon>Heliantheae alliance</taxon>
        <taxon>Millerieae</taxon>
        <taxon>Smallanthus</taxon>
    </lineage>
</organism>
<sequence length="96" mass="11084">MWIKKESQKAGERARHSIPFQRIAWISIKGLPLQLWDEEIFNEIAGTFRKVIHPSMEAWSGGNLTEEKVVIVIETGTTINNTIKISCNRKLYPIYI</sequence>
<gene>
    <name evidence="1" type="ORF">L1987_12130</name>
</gene>
<keyword evidence="2" id="KW-1185">Reference proteome</keyword>
<evidence type="ECO:0000313" key="1">
    <source>
        <dbReference type="EMBL" id="KAI3818326.1"/>
    </source>
</evidence>
<protein>
    <submittedName>
        <fullName evidence="1">Uncharacterized protein</fullName>
    </submittedName>
</protein>
<comment type="caution">
    <text evidence="1">The sequence shown here is derived from an EMBL/GenBank/DDBJ whole genome shotgun (WGS) entry which is preliminary data.</text>
</comment>
<name>A0ACB9JF73_9ASTR</name>
<evidence type="ECO:0000313" key="2">
    <source>
        <dbReference type="Proteomes" id="UP001056120"/>
    </source>
</evidence>
<accession>A0ACB9JF73</accession>
<reference evidence="1 2" key="2">
    <citation type="journal article" date="2022" name="Mol. Ecol. Resour.">
        <title>The genomes of chicory, endive, great burdock and yacon provide insights into Asteraceae paleo-polyploidization history and plant inulin production.</title>
        <authorList>
            <person name="Fan W."/>
            <person name="Wang S."/>
            <person name="Wang H."/>
            <person name="Wang A."/>
            <person name="Jiang F."/>
            <person name="Liu H."/>
            <person name="Zhao H."/>
            <person name="Xu D."/>
            <person name="Zhang Y."/>
        </authorList>
    </citation>
    <scope>NUCLEOTIDE SEQUENCE [LARGE SCALE GENOMIC DNA]</scope>
    <source>
        <strain evidence="2">cv. Yunnan</strain>
        <tissue evidence="1">Leaves</tissue>
    </source>
</reference>
<proteinExistence type="predicted"/>
<reference evidence="2" key="1">
    <citation type="journal article" date="2022" name="Mol. Ecol. Resour.">
        <title>The genomes of chicory, endive, great burdock and yacon provide insights into Asteraceae palaeo-polyploidization history and plant inulin production.</title>
        <authorList>
            <person name="Fan W."/>
            <person name="Wang S."/>
            <person name="Wang H."/>
            <person name="Wang A."/>
            <person name="Jiang F."/>
            <person name="Liu H."/>
            <person name="Zhao H."/>
            <person name="Xu D."/>
            <person name="Zhang Y."/>
        </authorList>
    </citation>
    <scope>NUCLEOTIDE SEQUENCE [LARGE SCALE GENOMIC DNA]</scope>
    <source>
        <strain evidence="2">cv. Yunnan</strain>
    </source>
</reference>